<comment type="caution">
    <text evidence="3">The sequence shown here is derived from an EMBL/GenBank/DDBJ whole genome shotgun (WGS) entry which is preliminary data.</text>
</comment>
<dbReference type="EMBL" id="LNIX01000009">
    <property type="protein sequence ID" value="OXA50211.1"/>
    <property type="molecule type" value="Genomic_DNA"/>
</dbReference>
<keyword evidence="2" id="KW-0732">Signal</keyword>
<keyword evidence="4" id="KW-1185">Reference proteome</keyword>
<evidence type="ECO:0000256" key="2">
    <source>
        <dbReference type="SAM" id="SignalP"/>
    </source>
</evidence>
<dbReference type="AlphaFoldDB" id="A0A226DZT9"/>
<reference evidence="3 4" key="1">
    <citation type="submission" date="2015-12" db="EMBL/GenBank/DDBJ databases">
        <title>The genome of Folsomia candida.</title>
        <authorList>
            <person name="Faddeeva A."/>
            <person name="Derks M.F."/>
            <person name="Anvar Y."/>
            <person name="Smit S."/>
            <person name="Van Straalen N."/>
            <person name="Roelofs D."/>
        </authorList>
    </citation>
    <scope>NUCLEOTIDE SEQUENCE [LARGE SCALE GENOMIC DNA]</scope>
    <source>
        <strain evidence="3 4">VU population</strain>
        <tissue evidence="3">Whole body</tissue>
    </source>
</reference>
<feature type="region of interest" description="Disordered" evidence="1">
    <location>
        <begin position="572"/>
        <end position="601"/>
    </location>
</feature>
<evidence type="ECO:0000313" key="3">
    <source>
        <dbReference type="EMBL" id="OXA50211.1"/>
    </source>
</evidence>
<sequence length="870" mass="94755">MSPFPIFTVLVLIALPACISSQTVSNLKVPEPLQLVPAHQVPPGFTALKDIPVGHTYVLEDTALPGLARMVLPTSLPPGMTLVIPNKAANYGFGVTNVQYPPAIQYLYPNAVPPHLRIIYPAPPGQVNVLKSASASLGLIPADPPSGMVATFPRIVTPGLTLVTEYLVPHVPPPLKIVPAFDRPVPGWTMIQKPQLGNMLIMEYAHRPEFKEMVPEIPPQMKFVIPDTNTGGIVVKNIRSPGGMIIADEKNIQMGYMEMIKPKFGQRLVLEDALMPGVKVVLAYPPPGKVMVMPVPNPPNVKWEIKSLDDLNPPLTSVQQQEQQSSEYPAPLRLISAHDKIPLGMRAIVNPTGQQQLVFTDGNTKTDLPAPPAGKVLIFPDPAPYGKDVVVEDPEAEAEAAAQVILSRIRKYVTFPTKTIPKLTTTSYAQKLQQLVKEARQKALSLQPPSARGTTKLTTTTKSLQQIMQDLMDKHNLKPVSTTTTKSLDQILQGLLQKYKLPTTTTSTTQKPKPIAPAKSLDQLLQEFAQNHKPAAKTTTTTQRPTTTTKSSAPAKTLDQLLQEFAQKYKPAAATTTTTTQKPTTTTTTQKPTTTTKSSAPVKSLDQLLQEFIQKYKPTTTTKSAQQIKQEVLLQRLQNPIPAVTLAPTPTTTTQKPTTAQLQFVKEIPNIAPLFALSPNDMSPQNYDTYDDDQADNNDLNVYNPESRPNTADYFFQAALSSGSSSGSNVVGTAIDNFEQGFASGQSNNGLDFRGCYTPGKAKPAVVGVGGGASSNDYNANYYSAGGGGGQNYNNYNNEYNQYSGDDTYDELNQYVQEVDAGRPQSNAKKQRIEKIVEDNRIEESSNVRRPTCDLVIILACIIMNHVILV</sequence>
<organism evidence="3 4">
    <name type="scientific">Folsomia candida</name>
    <name type="common">Springtail</name>
    <dbReference type="NCBI Taxonomy" id="158441"/>
    <lineage>
        <taxon>Eukaryota</taxon>
        <taxon>Metazoa</taxon>
        <taxon>Ecdysozoa</taxon>
        <taxon>Arthropoda</taxon>
        <taxon>Hexapoda</taxon>
        <taxon>Collembola</taxon>
        <taxon>Entomobryomorpha</taxon>
        <taxon>Isotomoidea</taxon>
        <taxon>Isotomidae</taxon>
        <taxon>Proisotominae</taxon>
        <taxon>Folsomia</taxon>
    </lineage>
</organism>
<evidence type="ECO:0000313" key="4">
    <source>
        <dbReference type="Proteomes" id="UP000198287"/>
    </source>
</evidence>
<feature type="chain" id="PRO_5012149574" evidence="2">
    <location>
        <begin position="22"/>
        <end position="870"/>
    </location>
</feature>
<feature type="signal peptide" evidence="2">
    <location>
        <begin position="1"/>
        <end position="21"/>
    </location>
</feature>
<gene>
    <name evidence="3" type="ORF">Fcan01_15000</name>
</gene>
<feature type="compositionally biased region" description="Low complexity" evidence="1">
    <location>
        <begin position="538"/>
        <end position="556"/>
    </location>
</feature>
<evidence type="ECO:0000256" key="1">
    <source>
        <dbReference type="SAM" id="MobiDB-lite"/>
    </source>
</evidence>
<accession>A0A226DZT9</accession>
<protein>
    <submittedName>
        <fullName evidence="3">Uncharacterized protein</fullName>
    </submittedName>
</protein>
<dbReference type="Proteomes" id="UP000198287">
    <property type="component" value="Unassembled WGS sequence"/>
</dbReference>
<name>A0A226DZT9_FOLCA</name>
<proteinExistence type="predicted"/>
<feature type="region of interest" description="Disordered" evidence="1">
    <location>
        <begin position="533"/>
        <end position="556"/>
    </location>
</feature>